<dbReference type="InterPro" id="IPR009057">
    <property type="entry name" value="Homeodomain-like_sf"/>
</dbReference>
<name>A0A2S0KLA0_9FIRM</name>
<dbReference type="KEGG" id="fsa:C5Q98_00570"/>
<sequence>MPKYSDEFKLEVIKDYLSGKNGGSVLIAKKYGVPVRTVNNWINWYNARGKHGLIKKLTTKSYSSDFKLSVIKYREINKCSYREAAEHFGVTNGAIVYTWAKKYEEKGFSGLEGKQGRSRKVSKSKNPKPLNESEREELIRLREEVKYLKLKEIYKKKLEALLEEMDEGEYQPRPKQK</sequence>
<feature type="domain" description="Insertion element IS150 protein InsJ-like helix-turn-helix" evidence="3">
    <location>
        <begin position="8"/>
        <end position="56"/>
    </location>
</feature>
<proteinExistence type="inferred from homology"/>
<dbReference type="InterPro" id="IPR055247">
    <property type="entry name" value="InsJ-like_HTH"/>
</dbReference>
<dbReference type="InterPro" id="IPR036388">
    <property type="entry name" value="WH-like_DNA-bd_sf"/>
</dbReference>
<evidence type="ECO:0000313" key="4">
    <source>
        <dbReference type="EMBL" id="AVM41812.1"/>
    </source>
</evidence>
<dbReference type="Gene3D" id="1.10.10.10">
    <property type="entry name" value="Winged helix-like DNA-binding domain superfamily/Winged helix DNA-binding domain"/>
    <property type="match status" value="1"/>
</dbReference>
<evidence type="ECO:0000256" key="1">
    <source>
        <dbReference type="ARBA" id="ARBA00038232"/>
    </source>
</evidence>
<dbReference type="OrthoDB" id="1820045at2"/>
<dbReference type="RefSeq" id="WP_106011800.1">
    <property type="nucleotide sequence ID" value="NZ_CP027226.1"/>
</dbReference>
<evidence type="ECO:0000259" key="3">
    <source>
        <dbReference type="Pfam" id="PF13518"/>
    </source>
</evidence>
<dbReference type="Gene3D" id="1.10.10.60">
    <property type="entry name" value="Homeodomain-like"/>
    <property type="match status" value="1"/>
</dbReference>
<dbReference type="InterPro" id="IPR052057">
    <property type="entry name" value="IS150/IS1296_orfA-like"/>
</dbReference>
<dbReference type="SUPFAM" id="SSF48295">
    <property type="entry name" value="TrpR-like"/>
    <property type="match status" value="1"/>
</dbReference>
<dbReference type="EMBL" id="CP027226">
    <property type="protein sequence ID" value="AVM41812.1"/>
    <property type="molecule type" value="Genomic_DNA"/>
</dbReference>
<evidence type="ECO:0000313" key="5">
    <source>
        <dbReference type="Proteomes" id="UP000237947"/>
    </source>
</evidence>
<feature type="region of interest" description="Disordered" evidence="2">
    <location>
        <begin position="111"/>
        <end position="135"/>
    </location>
</feature>
<organism evidence="4 5">
    <name type="scientific">Fastidiosipila sanguinis</name>
    <dbReference type="NCBI Taxonomy" id="236753"/>
    <lineage>
        <taxon>Bacteria</taxon>
        <taxon>Bacillati</taxon>
        <taxon>Bacillota</taxon>
        <taxon>Clostridia</taxon>
        <taxon>Eubacteriales</taxon>
        <taxon>Oscillospiraceae</taxon>
        <taxon>Fastidiosipila</taxon>
    </lineage>
</organism>
<evidence type="ECO:0000256" key="2">
    <source>
        <dbReference type="SAM" id="MobiDB-lite"/>
    </source>
</evidence>
<dbReference type="PANTHER" id="PTHR33795">
    <property type="entry name" value="INSERTION ELEMENT IS150 PROTEIN INSJ"/>
    <property type="match status" value="1"/>
</dbReference>
<accession>A0A2S0KLA0</accession>
<gene>
    <name evidence="4" type="ORF">C5Q98_00570</name>
</gene>
<dbReference type="SUPFAM" id="SSF46689">
    <property type="entry name" value="Homeodomain-like"/>
    <property type="match status" value="1"/>
</dbReference>
<dbReference type="GO" id="GO:0043565">
    <property type="term" value="F:sequence-specific DNA binding"/>
    <property type="evidence" value="ECO:0007669"/>
    <property type="project" value="InterPro"/>
</dbReference>
<keyword evidence="5" id="KW-1185">Reference proteome</keyword>
<feature type="compositionally biased region" description="Basic residues" evidence="2">
    <location>
        <begin position="116"/>
        <end position="126"/>
    </location>
</feature>
<dbReference type="Proteomes" id="UP000237947">
    <property type="component" value="Chromosome"/>
</dbReference>
<feature type="domain" description="Insertion element IS150 protein InsJ-like helix-turn-helix" evidence="3">
    <location>
        <begin position="66"/>
        <end position="119"/>
    </location>
</feature>
<comment type="similarity">
    <text evidence="1">Belongs to the IS150/IS1296 orfA family.</text>
</comment>
<dbReference type="InterPro" id="IPR010921">
    <property type="entry name" value="Trp_repressor/repl_initiator"/>
</dbReference>
<dbReference type="PANTHER" id="PTHR33795:SF1">
    <property type="entry name" value="INSERTION ELEMENT IS150 PROTEIN INSJ"/>
    <property type="match status" value="1"/>
</dbReference>
<protein>
    <submittedName>
        <fullName evidence="4">Transposase</fullName>
    </submittedName>
</protein>
<dbReference type="AlphaFoldDB" id="A0A2S0KLA0"/>
<dbReference type="Pfam" id="PF13518">
    <property type="entry name" value="HTH_28"/>
    <property type="match status" value="2"/>
</dbReference>
<reference evidence="5" key="1">
    <citation type="submission" date="2018-02" db="EMBL/GenBank/DDBJ databases">
        <authorList>
            <person name="Holder M.E."/>
            <person name="Ajami N.J."/>
            <person name="Petrosino J.F."/>
        </authorList>
    </citation>
    <scope>NUCLEOTIDE SEQUENCE [LARGE SCALE GENOMIC DNA]</scope>
    <source>
        <strain evidence="5">CCUG 47711</strain>
    </source>
</reference>